<dbReference type="AlphaFoldDB" id="A0A6A6WLQ2"/>
<dbReference type="EC" id="5.3.1.1" evidence="4"/>
<keyword evidence="4" id="KW-0324">Glycolysis</keyword>
<dbReference type="InterPro" id="IPR035990">
    <property type="entry name" value="TIM_sf"/>
</dbReference>
<dbReference type="UniPathway" id="UPA00109">
    <property type="reaction ID" value="UER00189"/>
</dbReference>
<dbReference type="GeneID" id="54488911"/>
<dbReference type="InterPro" id="IPR013785">
    <property type="entry name" value="Aldolase_TIM"/>
</dbReference>
<dbReference type="PROSITE" id="PS51440">
    <property type="entry name" value="TIM_2"/>
    <property type="match status" value="1"/>
</dbReference>
<dbReference type="InterPro" id="IPR000652">
    <property type="entry name" value="Triosephosphate_isomerase"/>
</dbReference>
<keyword evidence="4" id="KW-0312">Gluconeogenesis</keyword>
<sequence>MKATLLLSHPRAAYFIGPQSLILLRQHLSISRISPPFLSVPEDQHSKIISLHPIGMVPHKRRIVGTSLKMYFDLHRTQEYIEGIAKLDKDAQEVDVDLFVIPDFLSVCTAVEILKDTNVMVGVQDSYWEDAGAHTGEVSPLNIKQAGASLVELGHAERRARFGETDETTARKVTAATRNGLTPLVCIGEKERGASASQSVGTAIAECEKQVKAILAAAPDDSDLILAYEPVWAIGAAKPADADHVVYVTKAIRHMVANRKGRTRILYGGSAGPGTYKALADGVDGLFLGRFAHDLQNLKRVIEEVGRGK</sequence>
<comment type="pathway">
    <text evidence="4">Carbohydrate degradation; glycolysis; D-glyceraldehyde 3-phosphate from glycerone phosphate: step 1/1.</text>
</comment>
<dbReference type="PANTHER" id="PTHR21139:SF2">
    <property type="entry name" value="TRIOSEPHOSPHATE ISOMERASE"/>
    <property type="match status" value="1"/>
</dbReference>
<comment type="subunit">
    <text evidence="2">Homodimer.</text>
</comment>
<dbReference type="UniPathway" id="UPA00138"/>
<dbReference type="PANTHER" id="PTHR21139">
    <property type="entry name" value="TRIOSEPHOSPHATE ISOMERASE"/>
    <property type="match status" value="1"/>
</dbReference>
<organism evidence="5 6">
    <name type="scientific">Pseudovirgaria hyperparasitica</name>
    <dbReference type="NCBI Taxonomy" id="470096"/>
    <lineage>
        <taxon>Eukaryota</taxon>
        <taxon>Fungi</taxon>
        <taxon>Dikarya</taxon>
        <taxon>Ascomycota</taxon>
        <taxon>Pezizomycotina</taxon>
        <taxon>Dothideomycetes</taxon>
        <taxon>Dothideomycetes incertae sedis</taxon>
        <taxon>Acrospermales</taxon>
        <taxon>Acrospermaceae</taxon>
        <taxon>Pseudovirgaria</taxon>
    </lineage>
</organism>
<dbReference type="CDD" id="cd00311">
    <property type="entry name" value="TIM"/>
    <property type="match status" value="1"/>
</dbReference>
<dbReference type="OrthoDB" id="6715177at2759"/>
<dbReference type="RefSeq" id="XP_033605601.1">
    <property type="nucleotide sequence ID" value="XM_033747857.1"/>
</dbReference>
<dbReference type="GO" id="GO:0046166">
    <property type="term" value="P:glyceraldehyde-3-phosphate biosynthetic process"/>
    <property type="evidence" value="ECO:0007669"/>
    <property type="project" value="TreeGrafter"/>
</dbReference>
<dbReference type="Gene3D" id="3.20.20.70">
    <property type="entry name" value="Aldolase class I"/>
    <property type="match status" value="1"/>
</dbReference>
<dbReference type="GO" id="GO:0019563">
    <property type="term" value="P:glycerol catabolic process"/>
    <property type="evidence" value="ECO:0007669"/>
    <property type="project" value="TreeGrafter"/>
</dbReference>
<keyword evidence="3 4" id="KW-0413">Isomerase</keyword>
<dbReference type="EMBL" id="ML996565">
    <property type="protein sequence ID" value="KAF2763150.1"/>
    <property type="molecule type" value="Genomic_DNA"/>
</dbReference>
<gene>
    <name evidence="5" type="ORF">EJ05DRAFT_506775</name>
</gene>
<reference evidence="5" key="1">
    <citation type="journal article" date="2020" name="Stud. Mycol.">
        <title>101 Dothideomycetes genomes: a test case for predicting lifestyles and emergence of pathogens.</title>
        <authorList>
            <person name="Haridas S."/>
            <person name="Albert R."/>
            <person name="Binder M."/>
            <person name="Bloem J."/>
            <person name="Labutti K."/>
            <person name="Salamov A."/>
            <person name="Andreopoulos B."/>
            <person name="Baker S."/>
            <person name="Barry K."/>
            <person name="Bills G."/>
            <person name="Bluhm B."/>
            <person name="Cannon C."/>
            <person name="Castanera R."/>
            <person name="Culley D."/>
            <person name="Daum C."/>
            <person name="Ezra D."/>
            <person name="Gonzalez J."/>
            <person name="Henrissat B."/>
            <person name="Kuo A."/>
            <person name="Liang C."/>
            <person name="Lipzen A."/>
            <person name="Lutzoni F."/>
            <person name="Magnuson J."/>
            <person name="Mondo S."/>
            <person name="Nolan M."/>
            <person name="Ohm R."/>
            <person name="Pangilinan J."/>
            <person name="Park H.-J."/>
            <person name="Ramirez L."/>
            <person name="Alfaro M."/>
            <person name="Sun H."/>
            <person name="Tritt A."/>
            <person name="Yoshinaga Y."/>
            <person name="Zwiers L.-H."/>
            <person name="Turgeon B."/>
            <person name="Goodwin S."/>
            <person name="Spatafora J."/>
            <person name="Crous P."/>
            <person name="Grigoriev I."/>
        </authorList>
    </citation>
    <scope>NUCLEOTIDE SEQUENCE</scope>
    <source>
        <strain evidence="5">CBS 121739</strain>
    </source>
</reference>
<protein>
    <recommendedName>
        <fullName evidence="4">Triosephosphate isomerase</fullName>
        <ecNumber evidence="4">5.3.1.1</ecNumber>
    </recommendedName>
</protein>
<evidence type="ECO:0000313" key="6">
    <source>
        <dbReference type="Proteomes" id="UP000799437"/>
    </source>
</evidence>
<dbReference type="GO" id="GO:0006094">
    <property type="term" value="P:gluconeogenesis"/>
    <property type="evidence" value="ECO:0007669"/>
    <property type="project" value="UniProtKB-UniPathway"/>
</dbReference>
<evidence type="ECO:0000313" key="5">
    <source>
        <dbReference type="EMBL" id="KAF2763150.1"/>
    </source>
</evidence>
<evidence type="ECO:0000256" key="2">
    <source>
        <dbReference type="ARBA" id="ARBA00011738"/>
    </source>
</evidence>
<comment type="pathway">
    <text evidence="4">Carbohydrate biosynthesis; gluconeogenesis.</text>
</comment>
<evidence type="ECO:0000256" key="4">
    <source>
        <dbReference type="RuleBase" id="RU363013"/>
    </source>
</evidence>
<proteinExistence type="inferred from homology"/>
<name>A0A6A6WLQ2_9PEZI</name>
<dbReference type="SUPFAM" id="SSF51351">
    <property type="entry name" value="Triosephosphate isomerase (TIM)"/>
    <property type="match status" value="1"/>
</dbReference>
<dbReference type="GO" id="GO:0004807">
    <property type="term" value="F:triose-phosphate isomerase activity"/>
    <property type="evidence" value="ECO:0007669"/>
    <property type="project" value="UniProtKB-EC"/>
</dbReference>
<dbReference type="Pfam" id="PF00121">
    <property type="entry name" value="TIM"/>
    <property type="match status" value="1"/>
</dbReference>
<keyword evidence="6" id="KW-1185">Reference proteome</keyword>
<evidence type="ECO:0000256" key="3">
    <source>
        <dbReference type="ARBA" id="ARBA00023235"/>
    </source>
</evidence>
<dbReference type="GO" id="GO:0006096">
    <property type="term" value="P:glycolytic process"/>
    <property type="evidence" value="ECO:0007669"/>
    <property type="project" value="UniProtKB-UniPathway"/>
</dbReference>
<dbReference type="GO" id="GO:0005829">
    <property type="term" value="C:cytosol"/>
    <property type="evidence" value="ECO:0007669"/>
    <property type="project" value="TreeGrafter"/>
</dbReference>
<comment type="catalytic activity">
    <reaction evidence="4">
        <text>D-glyceraldehyde 3-phosphate = dihydroxyacetone phosphate</text>
        <dbReference type="Rhea" id="RHEA:18585"/>
        <dbReference type="ChEBI" id="CHEBI:57642"/>
        <dbReference type="ChEBI" id="CHEBI:59776"/>
        <dbReference type="EC" id="5.3.1.1"/>
    </reaction>
</comment>
<evidence type="ECO:0000256" key="1">
    <source>
        <dbReference type="ARBA" id="ARBA00007422"/>
    </source>
</evidence>
<comment type="similarity">
    <text evidence="1 4">Belongs to the triosephosphate isomerase family.</text>
</comment>
<accession>A0A6A6WLQ2</accession>
<dbReference type="Proteomes" id="UP000799437">
    <property type="component" value="Unassembled WGS sequence"/>
</dbReference>